<dbReference type="Gene3D" id="4.10.280.10">
    <property type="entry name" value="Helix-loop-helix DNA-binding domain"/>
    <property type="match status" value="1"/>
</dbReference>
<organism evidence="2 3">
    <name type="scientific">Molorchus minor</name>
    <dbReference type="NCBI Taxonomy" id="1323400"/>
    <lineage>
        <taxon>Eukaryota</taxon>
        <taxon>Metazoa</taxon>
        <taxon>Ecdysozoa</taxon>
        <taxon>Arthropoda</taxon>
        <taxon>Hexapoda</taxon>
        <taxon>Insecta</taxon>
        <taxon>Pterygota</taxon>
        <taxon>Neoptera</taxon>
        <taxon>Endopterygota</taxon>
        <taxon>Coleoptera</taxon>
        <taxon>Polyphaga</taxon>
        <taxon>Cucujiformia</taxon>
        <taxon>Chrysomeloidea</taxon>
        <taxon>Cerambycidae</taxon>
        <taxon>Lamiinae</taxon>
        <taxon>Monochamini</taxon>
        <taxon>Molorchus</taxon>
    </lineage>
</organism>
<accession>A0ABQ9K465</accession>
<dbReference type="PANTHER" id="PTHR19290:SF134">
    <property type="entry name" value="NEUROGENIC DIFFERENTIATION FACTOR 1"/>
    <property type="match status" value="1"/>
</dbReference>
<comment type="caution">
    <text evidence="2">The sequence shown here is derived from an EMBL/GenBank/DDBJ whole genome shotgun (WGS) entry which is preliminary data.</text>
</comment>
<dbReference type="InterPro" id="IPR036638">
    <property type="entry name" value="HLH_DNA-bd_sf"/>
</dbReference>
<dbReference type="CDD" id="cd11427">
    <property type="entry name" value="bHLH_TS_NeuroD"/>
    <property type="match status" value="1"/>
</dbReference>
<reference evidence="2" key="1">
    <citation type="journal article" date="2023" name="Insect Mol. Biol.">
        <title>Genome sequencing provides insights into the evolution of gene families encoding plant cell wall-degrading enzymes in longhorned beetles.</title>
        <authorList>
            <person name="Shin N.R."/>
            <person name="Okamura Y."/>
            <person name="Kirsch R."/>
            <person name="Pauchet Y."/>
        </authorList>
    </citation>
    <scope>NUCLEOTIDE SEQUENCE</scope>
    <source>
        <strain evidence="2">MMC_N1</strain>
    </source>
</reference>
<dbReference type="SMART" id="SM00353">
    <property type="entry name" value="HLH"/>
    <property type="match status" value="1"/>
</dbReference>
<dbReference type="EMBL" id="JAPWTJ010000019">
    <property type="protein sequence ID" value="KAJ8985114.1"/>
    <property type="molecule type" value="Genomic_DNA"/>
</dbReference>
<gene>
    <name evidence="2" type="ORF">NQ317_012764</name>
</gene>
<sequence length="211" mass="24872">MESGKKSEKKDQRTRVYKVKLRRSKANARERNRMHGLNAALDRLRSRMPIQITHSDLNSSPQKLSKIETLRLARNYIIAMTQTLQEGRPMDITRFIKILSRELSQTTGNLLSATLLGHINSPMTPYRNYFISDAENYPHDYEDVGKFPQQVFCEENYSQFLQNYKMFEAPYKYNLSNRSFHGFRCWEPNNNNNCVLNDRLYSNSNCQYSFC</sequence>
<dbReference type="Proteomes" id="UP001162164">
    <property type="component" value="Unassembled WGS sequence"/>
</dbReference>
<feature type="domain" description="BHLH" evidence="1">
    <location>
        <begin position="21"/>
        <end position="80"/>
    </location>
</feature>
<dbReference type="PROSITE" id="PS50888">
    <property type="entry name" value="BHLH"/>
    <property type="match status" value="1"/>
</dbReference>
<protein>
    <recommendedName>
        <fullName evidence="1">BHLH domain-containing protein</fullName>
    </recommendedName>
</protein>
<dbReference type="SUPFAM" id="SSF47459">
    <property type="entry name" value="HLH, helix-loop-helix DNA-binding domain"/>
    <property type="match status" value="1"/>
</dbReference>
<proteinExistence type="predicted"/>
<evidence type="ECO:0000313" key="3">
    <source>
        <dbReference type="Proteomes" id="UP001162164"/>
    </source>
</evidence>
<evidence type="ECO:0000313" key="2">
    <source>
        <dbReference type="EMBL" id="KAJ8985114.1"/>
    </source>
</evidence>
<dbReference type="Pfam" id="PF00010">
    <property type="entry name" value="HLH"/>
    <property type="match status" value="1"/>
</dbReference>
<dbReference type="InterPro" id="IPR011598">
    <property type="entry name" value="bHLH_dom"/>
</dbReference>
<keyword evidence="3" id="KW-1185">Reference proteome</keyword>
<name>A0ABQ9K465_9CUCU</name>
<dbReference type="InterPro" id="IPR050359">
    <property type="entry name" value="bHLH_transcription_factors"/>
</dbReference>
<evidence type="ECO:0000259" key="1">
    <source>
        <dbReference type="PROSITE" id="PS50888"/>
    </source>
</evidence>
<dbReference type="PANTHER" id="PTHR19290">
    <property type="entry name" value="BASIC HELIX-LOOP-HELIX PROTEIN NEUROGENIN-RELATED"/>
    <property type="match status" value="1"/>
</dbReference>